<evidence type="ECO:0000259" key="3">
    <source>
        <dbReference type="Pfam" id="PF22178"/>
    </source>
</evidence>
<dbReference type="SUPFAM" id="SSF69349">
    <property type="entry name" value="Phage fibre proteins"/>
    <property type="match status" value="1"/>
</dbReference>
<dbReference type="InterPro" id="IPR006531">
    <property type="entry name" value="Gp5/Vgr_OB"/>
</dbReference>
<dbReference type="Proteomes" id="UP000038204">
    <property type="component" value="Unassembled WGS sequence"/>
</dbReference>
<dbReference type="NCBIfam" id="TIGR03361">
    <property type="entry name" value="VI_Rhs_Vgr"/>
    <property type="match status" value="1"/>
</dbReference>
<evidence type="ECO:0000313" key="5">
    <source>
        <dbReference type="Proteomes" id="UP000038204"/>
    </source>
</evidence>
<protein>
    <submittedName>
        <fullName evidence="4">ImpA family type VI secretion-associated protein</fullName>
    </submittedName>
</protein>
<dbReference type="InterPro" id="IPR017847">
    <property type="entry name" value="T6SS_RhsGE_Vgr_subset"/>
</dbReference>
<feature type="domain" description="Gp5/Type VI secretion system Vgr C-terminal trimerisation" evidence="3">
    <location>
        <begin position="472"/>
        <end position="579"/>
    </location>
</feature>
<evidence type="ECO:0000256" key="1">
    <source>
        <dbReference type="ARBA" id="ARBA00005558"/>
    </source>
</evidence>
<organism evidence="4 5">
    <name type="scientific">Yersinia similis</name>
    <dbReference type="NCBI Taxonomy" id="367190"/>
    <lineage>
        <taxon>Bacteria</taxon>
        <taxon>Pseudomonadati</taxon>
        <taxon>Pseudomonadota</taxon>
        <taxon>Gammaproteobacteria</taxon>
        <taxon>Enterobacterales</taxon>
        <taxon>Yersiniaceae</taxon>
        <taxon>Yersinia</taxon>
    </lineage>
</organism>
<dbReference type="Gene3D" id="2.40.50.230">
    <property type="entry name" value="Gp5 N-terminal domain"/>
    <property type="match status" value="1"/>
</dbReference>
<comment type="similarity">
    <text evidence="1">Belongs to the VgrG protein family.</text>
</comment>
<dbReference type="Gene3D" id="4.10.220.110">
    <property type="match status" value="1"/>
</dbReference>
<feature type="domain" description="Gp5/Type VI secretion system Vgr protein OB-fold" evidence="2">
    <location>
        <begin position="386"/>
        <end position="454"/>
    </location>
</feature>
<dbReference type="PANTHER" id="PTHR32305">
    <property type="match status" value="1"/>
</dbReference>
<evidence type="ECO:0000259" key="2">
    <source>
        <dbReference type="Pfam" id="PF04717"/>
    </source>
</evidence>
<dbReference type="Pfam" id="PF05954">
    <property type="entry name" value="Phage_GPD"/>
    <property type="match status" value="1"/>
</dbReference>
<name>A0A0T9RN24_9GAMM</name>
<reference evidence="4 5" key="1">
    <citation type="submission" date="2015-03" db="EMBL/GenBank/DDBJ databases">
        <authorList>
            <person name="Murphy D."/>
        </authorList>
    </citation>
    <scope>NUCLEOTIDE SEQUENCE [LARGE SCALE GENOMIC DNA]</scope>
    <source>
        <strain evidence="4 5">Y233</strain>
    </source>
</reference>
<dbReference type="Gene3D" id="3.55.50.10">
    <property type="entry name" value="Baseplate protein-like domains"/>
    <property type="match status" value="1"/>
</dbReference>
<dbReference type="InterPro" id="IPR006533">
    <property type="entry name" value="T6SS_Vgr_RhsGE"/>
</dbReference>
<dbReference type="SUPFAM" id="SSF69255">
    <property type="entry name" value="gp5 N-terminal domain-like"/>
    <property type="match status" value="1"/>
</dbReference>
<dbReference type="EMBL" id="CQBK01000056">
    <property type="protein sequence ID" value="CNI73092.1"/>
    <property type="molecule type" value="Genomic_DNA"/>
</dbReference>
<proteinExistence type="inferred from homology"/>
<dbReference type="NCBIfam" id="TIGR01646">
    <property type="entry name" value="vgr_GE"/>
    <property type="match status" value="1"/>
</dbReference>
<dbReference type="InterPro" id="IPR037026">
    <property type="entry name" value="Vgr_OB-fold_dom_sf"/>
</dbReference>
<sequence length="659" mass="74196">MSGPFRSTGLLFTLTTANLPQDTFVVIGFELHEAFSSLFILNIQLASTDPAVDFGTVLDDDATLSVWQDGVLQRCVMGMVTDFEQGDTGFHSTRYSMVIRPHLWRTSLRRNSRIFQYQDLQNIIDILMKENGNIEYDYAFRYPHPEREFCVQYQEDDLSFLHRLAAEEGVFYYFEFDGNTHTVVFTDDVSAQSNGVTLPYNPSKNAQAKESCITSFRCSERVRTARVSLKDYTFKNPLWPAEFMSESKTLAHQRASYEHYDYPGRFKDEKPGKDYTRYRIEALRNDTHQGRGESNSFRLQPGERFTLINHPRPDLNTRWQIVNISHIGSQPQALEEESGGQGTTLTNVFNFMPIKQTWRPTPLPKPKIDGPQIALVVGPPGEEIYTDKYGRVRLRFLWDRYSKGDDTSSCWIRVSQAWAGQGWGFMAVPRIGHEVIVDFLDGDPDQPIVTGRTYHANNLNPTKLPGSKTQTVFRSKTHKGRGFNELRFEDQADKQEVFIHAQKDMNTKVLDNRTTNVGTNHTEMIGADQSITVNKNQTNTVKQHKVEAVAFTATELVGLAKTSTIGAAYALTVGAGMNTAVALSQTEQVGINKSLSVGNNLSMGIGNMFTLDAENSLIITVGSSKLTMKKDGSIILKGVKILVDADQDIKQVSNRININ</sequence>
<evidence type="ECO:0000313" key="4">
    <source>
        <dbReference type="EMBL" id="CNI73092.1"/>
    </source>
</evidence>
<dbReference type="InterPro" id="IPR050708">
    <property type="entry name" value="T6SS_VgrG/RHS"/>
</dbReference>
<dbReference type="InterPro" id="IPR054030">
    <property type="entry name" value="Gp5_Vgr_C"/>
</dbReference>
<dbReference type="PANTHER" id="PTHR32305:SF11">
    <property type="entry name" value="TYPE VI SECRETION SYSTEM SPIKE PROTEIN VGRG3"/>
    <property type="match status" value="1"/>
</dbReference>
<dbReference type="SUPFAM" id="SSF69279">
    <property type="entry name" value="Phage tail proteins"/>
    <property type="match status" value="2"/>
</dbReference>
<dbReference type="Pfam" id="PF22178">
    <property type="entry name" value="Gp5_trimer_C"/>
    <property type="match status" value="1"/>
</dbReference>
<gene>
    <name evidence="4" type="ORF">ERS008667_04194</name>
</gene>
<dbReference type="Pfam" id="PF04717">
    <property type="entry name" value="Phage_base_V"/>
    <property type="match status" value="1"/>
</dbReference>
<dbReference type="AlphaFoldDB" id="A0A0T9RN24"/>
<dbReference type="RefSeq" id="WP_053094485.1">
    <property type="nucleotide sequence ID" value="NZ_CABIHS010000086.1"/>
</dbReference>
<dbReference type="Gene3D" id="2.30.110.50">
    <property type="match status" value="1"/>
</dbReference>
<accession>A0A0T9RN24</accession>